<evidence type="ECO:0000259" key="1">
    <source>
        <dbReference type="PROSITE" id="PS51819"/>
    </source>
</evidence>
<dbReference type="InterPro" id="IPR029068">
    <property type="entry name" value="Glyas_Bleomycin-R_OHBP_Dase"/>
</dbReference>
<protein>
    <submittedName>
        <fullName evidence="2">VOC family protein</fullName>
    </submittedName>
</protein>
<dbReference type="SUPFAM" id="SSF54593">
    <property type="entry name" value="Glyoxalase/Bleomycin resistance protein/Dihydroxybiphenyl dioxygenase"/>
    <property type="match status" value="1"/>
</dbReference>
<dbReference type="CDD" id="cd06587">
    <property type="entry name" value="VOC"/>
    <property type="match status" value="1"/>
</dbReference>
<dbReference type="PROSITE" id="PS51819">
    <property type="entry name" value="VOC"/>
    <property type="match status" value="1"/>
</dbReference>
<accession>A0A5N0UMN8</accession>
<gene>
    <name evidence="2" type="ORF">FPZ12_039345</name>
</gene>
<dbReference type="Gene3D" id="3.10.180.10">
    <property type="entry name" value="2,3-Dihydroxybiphenyl 1,2-Dioxygenase, domain 1"/>
    <property type="match status" value="1"/>
</dbReference>
<sequence length="164" mass="17739">MTEYTSPVPMPALDATPAEIYRGIYGMPMFVTLPTADLPGSEEFWCRGLGFENLFTIPGRLVHLRRWAFQDVLLVSGEAGGAPAGSVSFACVLSQLDEVAARCEEIRPGCTSGPVDQPWNTRDLTVVTPERARVVLTAALPMDPDGARAESLRELGFDIPRSGT</sequence>
<dbReference type="AlphaFoldDB" id="A0A5N0UMN8"/>
<dbReference type="Proteomes" id="UP000319769">
    <property type="component" value="Unassembled WGS sequence"/>
</dbReference>
<name>A0A5N0UMN8_9PSEU</name>
<dbReference type="RefSeq" id="WP_144755830.1">
    <property type="nucleotide sequence ID" value="NZ_VMNW02000104.1"/>
</dbReference>
<keyword evidence="3" id="KW-1185">Reference proteome</keyword>
<proteinExistence type="predicted"/>
<reference evidence="2" key="1">
    <citation type="submission" date="2019-09" db="EMBL/GenBank/DDBJ databases">
        <authorList>
            <person name="Teo W.F.A."/>
            <person name="Duangmal K."/>
        </authorList>
    </citation>
    <scope>NUCLEOTIDE SEQUENCE [LARGE SCALE GENOMIC DNA]</scope>
    <source>
        <strain evidence="2">K81G1</strain>
    </source>
</reference>
<comment type="caution">
    <text evidence="2">The sequence shown here is derived from an EMBL/GenBank/DDBJ whole genome shotgun (WGS) entry which is preliminary data.</text>
</comment>
<feature type="domain" description="VOC" evidence="1">
    <location>
        <begin position="27"/>
        <end position="139"/>
    </location>
</feature>
<dbReference type="OrthoDB" id="5066780at2"/>
<dbReference type="EMBL" id="VMNW02000104">
    <property type="protein sequence ID" value="KAA9151198.1"/>
    <property type="molecule type" value="Genomic_DNA"/>
</dbReference>
<evidence type="ECO:0000313" key="2">
    <source>
        <dbReference type="EMBL" id="KAA9151198.1"/>
    </source>
</evidence>
<organism evidence="2 3">
    <name type="scientific">Amycolatopsis acidicola</name>
    <dbReference type="NCBI Taxonomy" id="2596893"/>
    <lineage>
        <taxon>Bacteria</taxon>
        <taxon>Bacillati</taxon>
        <taxon>Actinomycetota</taxon>
        <taxon>Actinomycetes</taxon>
        <taxon>Pseudonocardiales</taxon>
        <taxon>Pseudonocardiaceae</taxon>
        <taxon>Amycolatopsis</taxon>
    </lineage>
</organism>
<evidence type="ECO:0000313" key="3">
    <source>
        <dbReference type="Proteomes" id="UP000319769"/>
    </source>
</evidence>
<dbReference type="InterPro" id="IPR037523">
    <property type="entry name" value="VOC_core"/>
</dbReference>